<dbReference type="KEGG" id="pte:PTT_10706"/>
<dbReference type="EMBL" id="GL534398">
    <property type="protein sequence ID" value="EFQ92261.1"/>
    <property type="molecule type" value="Genomic_DNA"/>
</dbReference>
<evidence type="ECO:0000313" key="4">
    <source>
        <dbReference type="Proteomes" id="UP000001067"/>
    </source>
</evidence>
<dbReference type="InterPro" id="IPR003615">
    <property type="entry name" value="HNH_nuc"/>
</dbReference>
<dbReference type="AlphaFoldDB" id="E3RPV9"/>
<accession>E3RPV9</accession>
<dbReference type="Pfam" id="PF13391">
    <property type="entry name" value="HNH_2"/>
    <property type="match status" value="1"/>
</dbReference>
<protein>
    <recommendedName>
        <fullName evidence="2">HNH nuclease domain-containing protein</fullName>
    </recommendedName>
</protein>
<evidence type="ECO:0000313" key="3">
    <source>
        <dbReference type="EMBL" id="EFQ92261.1"/>
    </source>
</evidence>
<evidence type="ECO:0000259" key="2">
    <source>
        <dbReference type="Pfam" id="PF13391"/>
    </source>
</evidence>
<keyword evidence="4" id="KW-1185">Reference proteome</keyword>
<sequence>MPPPDIPTRTSSKRSFKTNDELDFQLFKIQRDLKKIQSDLKPKTSFDSEYWAQAMQMASLGGTKSQLELHKAANNYVAAGQGSEEDFMNTQYARPIQEQVKVWETRQKIYQSRAIELRAGSKNPERRTRHVFMQLFTSSPLGLNIKEAIAGRRESKLQSNFKSEIIRRYDLTSSHPRDYLWSIFSQRYEDADNFTASHIVAWKHGQEMMTAIFGPDAKEDLFSASNGLLLPTKIEKQFDNGLLAIVPAIKDATSKAEVTLWLNQEPREYKMKVFDDGRQTLDSIAFEDYTSGSVVYVTFRDLHDRKLRFRNNFRPRARYLYFHYCCQVLRNAWSKGANAKSVATMEDQKGVFAWGTVGKYMAEDQMRAFVEELGHEFEPLMANADPALNTEADRHVLVDAVAQQIALSAKKSMRGEFDEEEEEEDDDDDDDEDDDK</sequence>
<feature type="domain" description="HNH nuclease" evidence="2">
    <location>
        <begin position="193"/>
        <end position="246"/>
    </location>
</feature>
<dbReference type="Proteomes" id="UP000001067">
    <property type="component" value="Unassembled WGS sequence"/>
</dbReference>
<dbReference type="eggNOG" id="ENOG502SV15">
    <property type="taxonomic scope" value="Eukaryota"/>
</dbReference>
<evidence type="ECO:0000256" key="1">
    <source>
        <dbReference type="SAM" id="MobiDB-lite"/>
    </source>
</evidence>
<dbReference type="HOGENOM" id="CLU_051391_1_0_1"/>
<feature type="region of interest" description="Disordered" evidence="1">
    <location>
        <begin position="409"/>
        <end position="436"/>
    </location>
</feature>
<reference evidence="3 4" key="1">
    <citation type="journal article" date="2010" name="Genome Biol.">
        <title>A first genome assembly of the barley fungal pathogen Pyrenophora teres f. teres.</title>
        <authorList>
            <person name="Ellwood S.R."/>
            <person name="Liu Z."/>
            <person name="Syme R.A."/>
            <person name="Lai Z."/>
            <person name="Hane J.K."/>
            <person name="Keiper F."/>
            <person name="Moffat C.S."/>
            <person name="Oliver R.P."/>
            <person name="Friesen T.L."/>
        </authorList>
    </citation>
    <scope>NUCLEOTIDE SEQUENCE [LARGE SCALE GENOMIC DNA]</scope>
    <source>
        <strain evidence="3 4">0-1</strain>
    </source>
</reference>
<name>E3RPV9_PYRTT</name>
<organism evidence="4">
    <name type="scientific">Pyrenophora teres f. teres (strain 0-1)</name>
    <name type="common">Barley net blotch fungus</name>
    <name type="synonym">Drechslera teres f. teres</name>
    <dbReference type="NCBI Taxonomy" id="861557"/>
    <lineage>
        <taxon>Eukaryota</taxon>
        <taxon>Fungi</taxon>
        <taxon>Dikarya</taxon>
        <taxon>Ascomycota</taxon>
        <taxon>Pezizomycotina</taxon>
        <taxon>Dothideomycetes</taxon>
        <taxon>Pleosporomycetidae</taxon>
        <taxon>Pleosporales</taxon>
        <taxon>Pleosporineae</taxon>
        <taxon>Pleosporaceae</taxon>
        <taxon>Pyrenophora</taxon>
    </lineage>
</organism>
<feature type="compositionally biased region" description="Acidic residues" evidence="1">
    <location>
        <begin position="417"/>
        <end position="436"/>
    </location>
</feature>
<gene>
    <name evidence="3" type="ORF">PTT_10706</name>
</gene>
<proteinExistence type="predicted"/>
<dbReference type="OrthoDB" id="3692938at2759"/>